<evidence type="ECO:0000313" key="1">
    <source>
        <dbReference type="EMBL" id="GAI05811.1"/>
    </source>
</evidence>
<gene>
    <name evidence="1" type="ORF">S06H3_12144</name>
</gene>
<accession>X1LIZ2</accession>
<dbReference type="AlphaFoldDB" id="X1LIZ2"/>
<comment type="caution">
    <text evidence="1">The sequence shown here is derived from an EMBL/GenBank/DDBJ whole genome shotgun (WGS) entry which is preliminary data.</text>
</comment>
<name>X1LIZ2_9ZZZZ</name>
<protein>
    <submittedName>
        <fullName evidence="1">Uncharacterized protein</fullName>
    </submittedName>
</protein>
<dbReference type="EMBL" id="BARV01005960">
    <property type="protein sequence ID" value="GAI05811.1"/>
    <property type="molecule type" value="Genomic_DNA"/>
</dbReference>
<proteinExistence type="predicted"/>
<sequence>MKRKLSDVIRDYREYINCIQIPTKNHGINILGIGVSELKESLIKDGFRGLVLTTLNVNVAQEILKTGKIDLLVYDVSGGDDSRIRDSLEEQKTVGRNIYVAKTLGCVPRLNKREVYEFLTD</sequence>
<organism evidence="1">
    <name type="scientific">marine sediment metagenome</name>
    <dbReference type="NCBI Taxonomy" id="412755"/>
    <lineage>
        <taxon>unclassified sequences</taxon>
        <taxon>metagenomes</taxon>
        <taxon>ecological metagenomes</taxon>
    </lineage>
</organism>
<reference evidence="1" key="1">
    <citation type="journal article" date="2014" name="Front. Microbiol.">
        <title>High frequency of phylogenetically diverse reductive dehalogenase-homologous genes in deep subseafloor sedimentary metagenomes.</title>
        <authorList>
            <person name="Kawai M."/>
            <person name="Futagami T."/>
            <person name="Toyoda A."/>
            <person name="Takaki Y."/>
            <person name="Nishi S."/>
            <person name="Hori S."/>
            <person name="Arai W."/>
            <person name="Tsubouchi T."/>
            <person name="Morono Y."/>
            <person name="Uchiyama I."/>
            <person name="Ito T."/>
            <person name="Fujiyama A."/>
            <person name="Inagaki F."/>
            <person name="Takami H."/>
        </authorList>
    </citation>
    <scope>NUCLEOTIDE SEQUENCE</scope>
    <source>
        <strain evidence="1">Expedition CK06-06</strain>
    </source>
</reference>